<dbReference type="Proteomes" id="UP000587527">
    <property type="component" value="Unassembled WGS sequence"/>
</dbReference>
<protein>
    <submittedName>
        <fullName evidence="1">Uncharacterized protein</fullName>
    </submittedName>
</protein>
<evidence type="ECO:0000313" key="2">
    <source>
        <dbReference type="Proteomes" id="UP000587527"/>
    </source>
</evidence>
<dbReference type="AlphaFoldDB" id="A0A841BI63"/>
<sequence length="31" mass="3313">MSELPMTAAPGRGISPYAELMLSLPADWPLP</sequence>
<comment type="caution">
    <text evidence="1">The sequence shown here is derived from an EMBL/GenBank/DDBJ whole genome shotgun (WGS) entry which is preliminary data.</text>
</comment>
<accession>A0A841BI63</accession>
<keyword evidence="2" id="KW-1185">Reference proteome</keyword>
<gene>
    <name evidence="1" type="ORF">F4553_000238</name>
</gene>
<name>A0A841BI63_9ACTN</name>
<reference evidence="1 2" key="1">
    <citation type="submission" date="2020-08" db="EMBL/GenBank/DDBJ databases">
        <title>Sequencing the genomes of 1000 actinobacteria strains.</title>
        <authorList>
            <person name="Klenk H.-P."/>
        </authorList>
    </citation>
    <scope>NUCLEOTIDE SEQUENCE [LARGE SCALE GENOMIC DNA]</scope>
    <source>
        <strain evidence="1 2">DSM 45362</strain>
    </source>
</reference>
<evidence type="ECO:0000313" key="1">
    <source>
        <dbReference type="EMBL" id="MBB5866859.1"/>
    </source>
</evidence>
<organism evidence="1 2">
    <name type="scientific">Allocatelliglobosispora scoriae</name>
    <dbReference type="NCBI Taxonomy" id="643052"/>
    <lineage>
        <taxon>Bacteria</taxon>
        <taxon>Bacillati</taxon>
        <taxon>Actinomycetota</taxon>
        <taxon>Actinomycetes</taxon>
        <taxon>Micromonosporales</taxon>
        <taxon>Micromonosporaceae</taxon>
        <taxon>Allocatelliglobosispora</taxon>
    </lineage>
</organism>
<dbReference type="EMBL" id="JACHMN010000001">
    <property type="protein sequence ID" value="MBB5866859.1"/>
    <property type="molecule type" value="Genomic_DNA"/>
</dbReference>
<proteinExistence type="predicted"/>